<reference evidence="5 6" key="1">
    <citation type="submission" date="2007-03" db="EMBL/GenBank/DDBJ databases">
        <authorList>
            <person name="Stal L."/>
            <person name="Ferriera S."/>
            <person name="Johnson J."/>
            <person name="Kravitz S."/>
            <person name="Beeson K."/>
            <person name="Sutton G."/>
            <person name="Rogers Y.-H."/>
            <person name="Friedman R."/>
            <person name="Frazier M."/>
            <person name="Venter J.C."/>
        </authorList>
    </citation>
    <scope>NUCLEOTIDE SEQUENCE [LARGE SCALE GENOMIC DNA]</scope>
    <source>
        <strain evidence="5 6">CCY0110</strain>
    </source>
</reference>
<dbReference type="Pfam" id="PF01145">
    <property type="entry name" value="Band_7"/>
    <property type="match status" value="1"/>
</dbReference>
<evidence type="ECO:0000256" key="1">
    <source>
        <dbReference type="ARBA" id="ARBA00004370"/>
    </source>
</evidence>
<gene>
    <name evidence="5" type="ORF">CY0110_29964</name>
</gene>
<evidence type="ECO:0000256" key="2">
    <source>
        <dbReference type="ARBA" id="ARBA00023136"/>
    </source>
</evidence>
<evidence type="ECO:0000313" key="5">
    <source>
        <dbReference type="EMBL" id="EAZ91986.1"/>
    </source>
</evidence>
<dbReference type="RefSeq" id="WP_008275058.1">
    <property type="nucleotide sequence ID" value="NZ_AAXW01000010.1"/>
</dbReference>
<dbReference type="GO" id="GO:0007005">
    <property type="term" value="P:mitochondrion organization"/>
    <property type="evidence" value="ECO:0007669"/>
    <property type="project" value="TreeGrafter"/>
</dbReference>
<dbReference type="PANTHER" id="PTHR23222:SF1">
    <property type="entry name" value="PROHIBITIN-2"/>
    <property type="match status" value="1"/>
</dbReference>
<feature type="transmembrane region" description="Helical" evidence="3">
    <location>
        <begin position="57"/>
        <end position="78"/>
    </location>
</feature>
<comment type="subcellular location">
    <subcellularLocation>
        <location evidence="1">Membrane</location>
    </subcellularLocation>
</comment>
<keyword evidence="3" id="KW-1133">Transmembrane helix</keyword>
<dbReference type="GO" id="GO:0016020">
    <property type="term" value="C:membrane"/>
    <property type="evidence" value="ECO:0007669"/>
    <property type="project" value="UniProtKB-SubCell"/>
</dbReference>
<feature type="domain" description="Band 7" evidence="4">
    <location>
        <begin position="75"/>
        <end position="235"/>
    </location>
</feature>
<dbReference type="Gene3D" id="3.30.479.30">
    <property type="entry name" value="Band 7 domain"/>
    <property type="match status" value="1"/>
</dbReference>
<evidence type="ECO:0000259" key="4">
    <source>
        <dbReference type="SMART" id="SM00244"/>
    </source>
</evidence>
<dbReference type="PANTHER" id="PTHR23222">
    <property type="entry name" value="PROHIBITIN"/>
    <property type="match status" value="1"/>
</dbReference>
<keyword evidence="2 3" id="KW-0472">Membrane</keyword>
<evidence type="ECO:0000313" key="6">
    <source>
        <dbReference type="Proteomes" id="UP000003781"/>
    </source>
</evidence>
<dbReference type="CDD" id="cd03401">
    <property type="entry name" value="SPFH_prohibitin"/>
    <property type="match status" value="1"/>
</dbReference>
<accession>A3INT8</accession>
<dbReference type="SUPFAM" id="SSF117892">
    <property type="entry name" value="Band 7/SPFH domain"/>
    <property type="match status" value="1"/>
</dbReference>
<proteinExistence type="predicted"/>
<dbReference type="Proteomes" id="UP000003781">
    <property type="component" value="Unassembled WGS sequence"/>
</dbReference>
<dbReference type="InterPro" id="IPR036013">
    <property type="entry name" value="Band_7/SPFH_dom_sf"/>
</dbReference>
<keyword evidence="6" id="KW-1185">Reference proteome</keyword>
<organism evidence="5 6">
    <name type="scientific">Crocosphaera chwakensis CCY0110</name>
    <dbReference type="NCBI Taxonomy" id="391612"/>
    <lineage>
        <taxon>Bacteria</taxon>
        <taxon>Bacillati</taxon>
        <taxon>Cyanobacteriota</taxon>
        <taxon>Cyanophyceae</taxon>
        <taxon>Oscillatoriophycideae</taxon>
        <taxon>Chroococcales</taxon>
        <taxon>Aphanothecaceae</taxon>
        <taxon>Crocosphaera</taxon>
        <taxon>Crocosphaera chwakensis</taxon>
    </lineage>
</organism>
<dbReference type="SMART" id="SM00244">
    <property type="entry name" value="PHB"/>
    <property type="match status" value="1"/>
</dbReference>
<dbReference type="eggNOG" id="COG0330">
    <property type="taxonomic scope" value="Bacteria"/>
</dbReference>
<comment type="caution">
    <text evidence="5">The sequence shown here is derived from an EMBL/GenBank/DDBJ whole genome shotgun (WGS) entry which is preliminary data.</text>
</comment>
<evidence type="ECO:0000256" key="3">
    <source>
        <dbReference type="SAM" id="Phobius"/>
    </source>
</evidence>
<dbReference type="AlphaFoldDB" id="A3INT8"/>
<protein>
    <recommendedName>
        <fullName evidence="4">Band 7 domain-containing protein</fullName>
    </recommendedName>
</protein>
<name>A3INT8_9CHRO</name>
<keyword evidence="3" id="KW-0812">Transmembrane</keyword>
<dbReference type="InterPro" id="IPR001107">
    <property type="entry name" value="Band_7"/>
</dbReference>
<dbReference type="EMBL" id="AAXW01000010">
    <property type="protein sequence ID" value="EAZ91986.1"/>
    <property type="molecule type" value="Genomic_DNA"/>
</dbReference>
<dbReference type="InterPro" id="IPR000163">
    <property type="entry name" value="Prohibitin"/>
</dbReference>
<sequence>MISRYFASLRKQRYCLSIGLKMSVILSLITALVAFLIAFQNPSLGGAVHQKKVKNIAFLIGCLAAFSSIYHIIFRFLVVLPAGEVGVVEIFGNVQDQPLTSGIHWISPLAKVTKFSTRLQDIKETVDATSREGLNLKLDVSLQYKINPQQASTVYKTIGTEEEEILIPRFRSIIRQITASYDARDIYGEKRVIVADKLRNELNTSLKPLGFIVDESLLRNVILPQTIQKAIEEKLEAEQASQKQEFINEKERQAIAFELEKAQQEATRKKIEAQGVADSQRLLSQGLTEQLIKLKAIEATQKLAESENSKVIIIGGGEDKLPLLLQSP</sequence>